<sequence>MAFIRPRSRVTLHSGGASVRNKRLTGVTASERATAPGKDIRDIGPDKGPRKCRACSKPIGRPRVAHCDSCLADRRLVKAVRADLKRLGLPRLGAAVSKGSPMWKKRKQAEAALRRLGRGTTLARSGVPAKAAKNEQPTPVRELRPVTATCPRCFVALPTTGQCDACT</sequence>
<organism evidence="1 2">
    <name type="scientific">Nostocoides vanveenii</name>
    <dbReference type="NCBI Taxonomy" id="330835"/>
    <lineage>
        <taxon>Bacteria</taxon>
        <taxon>Bacillati</taxon>
        <taxon>Actinomycetota</taxon>
        <taxon>Actinomycetes</taxon>
        <taxon>Micrococcales</taxon>
        <taxon>Intrasporangiaceae</taxon>
        <taxon>Nostocoides</taxon>
    </lineage>
</organism>
<name>A0ABN2L6C4_9MICO</name>
<keyword evidence="2" id="KW-1185">Reference proteome</keyword>
<comment type="caution">
    <text evidence="1">The sequence shown here is derived from an EMBL/GenBank/DDBJ whole genome shotgun (WGS) entry which is preliminary data.</text>
</comment>
<dbReference type="Proteomes" id="UP001501475">
    <property type="component" value="Unassembled WGS sequence"/>
</dbReference>
<proteinExistence type="predicted"/>
<dbReference type="EMBL" id="BAAAPN010000104">
    <property type="protein sequence ID" value="GAA1775940.1"/>
    <property type="molecule type" value="Genomic_DNA"/>
</dbReference>
<reference evidence="1 2" key="1">
    <citation type="journal article" date="2019" name="Int. J. Syst. Evol. Microbiol.">
        <title>The Global Catalogue of Microorganisms (GCM) 10K type strain sequencing project: providing services to taxonomists for standard genome sequencing and annotation.</title>
        <authorList>
            <consortium name="The Broad Institute Genomics Platform"/>
            <consortium name="The Broad Institute Genome Sequencing Center for Infectious Disease"/>
            <person name="Wu L."/>
            <person name="Ma J."/>
        </authorList>
    </citation>
    <scope>NUCLEOTIDE SEQUENCE [LARGE SCALE GENOMIC DNA]</scope>
    <source>
        <strain evidence="1 2">JCM 15591</strain>
    </source>
</reference>
<accession>A0ABN2L6C4</accession>
<evidence type="ECO:0000313" key="1">
    <source>
        <dbReference type="EMBL" id="GAA1775940.1"/>
    </source>
</evidence>
<protein>
    <submittedName>
        <fullName evidence="1">Uncharacterized protein</fullName>
    </submittedName>
</protein>
<gene>
    <name evidence="1" type="ORF">GCM10009810_36270</name>
</gene>
<evidence type="ECO:0000313" key="2">
    <source>
        <dbReference type="Proteomes" id="UP001501475"/>
    </source>
</evidence>